<feature type="region of interest" description="Disordered" evidence="1">
    <location>
        <begin position="1"/>
        <end position="37"/>
    </location>
</feature>
<dbReference type="OMA" id="FVMERFF"/>
<dbReference type="KEGG" id="ppa:PAS_chr1-4_0336"/>
<dbReference type="InterPro" id="IPR036389">
    <property type="entry name" value="RNase_III_sf"/>
</dbReference>
<dbReference type="GeneID" id="8197786"/>
<protein>
    <submittedName>
        <fullName evidence="2">Transcriptional activator</fullName>
    </submittedName>
</protein>
<dbReference type="InParanoid" id="C4QY56"/>
<dbReference type="InterPro" id="IPR007147">
    <property type="entry name" value="TF_Vhr"/>
</dbReference>
<sequence length="599" mass="68199">MPLPTSYRNSTFVPNSPDVTQDGSKDGDSTSSWKTNNTTSNKVGVTHFIRKKLNFSDETLWKQFSARRLELISLMKLSEKKASEQDEEITKCARLLLIEFQYPEENLLDFDKLVRCAIQSVRRNKKRSWKKVADVQPSSNPKPQKFVIFQPSDGQHVQEGSFRALEPPRLSSKDFLSQITKLNSSSENEGETPSYSKLQELPSTSKLAINSLITPSRTNNGHSSTKDLPVKSNSISNYKLESIMARNPEQSDFRVNLPSISSLPFGGHNPETNTLELESLAKLLHFIKKSKSCFQFTKTFHETVEEDFYNPGSSQSTYNTENIEVVGAAAISCCLAYTLQKYFSNSSPSSLSYLRIKLSSDSVLSRILKNLDDSSLDVIMLGEYTAAQLLKKLIGCLLKDFGFDDILQPLSNVFKSIVIKDYPLICKPIPKKSSILHTEEKREDIVVHLRYKSKFLKFNYIHDTSSAPTIIEILDNAKTGFNIVDNNKYLQLRNYKEPSELFHNDLQLELFFQRQTEAGKDIDIEVFASDNKELTSELSQNKDGNTAKIFPPLDIDSNKTHHLVKKDSLHSFKDYQDIKKTQEERNHKKQKIMVFQPLL</sequence>
<dbReference type="FunCoup" id="C4QY56">
    <property type="interactions" value="224"/>
</dbReference>
<dbReference type="GO" id="GO:0004525">
    <property type="term" value="F:ribonuclease III activity"/>
    <property type="evidence" value="ECO:0007669"/>
    <property type="project" value="InterPro"/>
</dbReference>
<dbReference type="RefSeq" id="XP_002490460.1">
    <property type="nucleotide sequence ID" value="XM_002490415.1"/>
</dbReference>
<dbReference type="Pfam" id="PF04001">
    <property type="entry name" value="Vhr1"/>
    <property type="match status" value="1"/>
</dbReference>
<gene>
    <name evidence="2" type="ordered locus">PAS_chr1-4_0336</name>
</gene>
<proteinExistence type="predicted"/>
<accession>C4QY56</accession>
<dbReference type="OrthoDB" id="4089008at2759"/>
<dbReference type="Proteomes" id="UP000000314">
    <property type="component" value="Chromosome 1"/>
</dbReference>
<dbReference type="HOGENOM" id="CLU_006698_1_0_1"/>
<dbReference type="SUPFAM" id="SSF69065">
    <property type="entry name" value="RNase III domain-like"/>
    <property type="match status" value="1"/>
</dbReference>
<dbReference type="AlphaFoldDB" id="C4QY56"/>
<keyword evidence="3" id="KW-1185">Reference proteome</keyword>
<dbReference type="SMR" id="C4QY56"/>
<name>C4QY56_KOMPG</name>
<evidence type="ECO:0000256" key="1">
    <source>
        <dbReference type="SAM" id="MobiDB-lite"/>
    </source>
</evidence>
<feature type="compositionally biased region" description="Polar residues" evidence="1">
    <location>
        <begin position="1"/>
        <end position="22"/>
    </location>
</feature>
<evidence type="ECO:0000313" key="2">
    <source>
        <dbReference type="EMBL" id="CAY68179.1"/>
    </source>
</evidence>
<evidence type="ECO:0000313" key="3">
    <source>
        <dbReference type="Proteomes" id="UP000000314"/>
    </source>
</evidence>
<organism evidence="2 3">
    <name type="scientific">Komagataella phaffii (strain GS115 / ATCC 20864)</name>
    <name type="common">Yeast</name>
    <name type="synonym">Pichia pastoris</name>
    <dbReference type="NCBI Taxonomy" id="644223"/>
    <lineage>
        <taxon>Eukaryota</taxon>
        <taxon>Fungi</taxon>
        <taxon>Dikarya</taxon>
        <taxon>Ascomycota</taxon>
        <taxon>Saccharomycotina</taxon>
        <taxon>Pichiomycetes</taxon>
        <taxon>Pichiales</taxon>
        <taxon>Pichiaceae</taxon>
        <taxon>Komagataella</taxon>
    </lineage>
</organism>
<dbReference type="GO" id="GO:0006396">
    <property type="term" value="P:RNA processing"/>
    <property type="evidence" value="ECO:0007669"/>
    <property type="project" value="InterPro"/>
</dbReference>
<dbReference type="EMBL" id="FN392319">
    <property type="protein sequence ID" value="CAY68179.1"/>
    <property type="molecule type" value="Genomic_DNA"/>
</dbReference>
<dbReference type="eggNOG" id="ENOG502QVE1">
    <property type="taxonomic scope" value="Eukaryota"/>
</dbReference>
<reference evidence="2 3" key="1">
    <citation type="journal article" date="2009" name="Nat. Biotechnol.">
        <title>Genome sequence of the recombinant protein production host Pichia pastoris.</title>
        <authorList>
            <person name="De Schutter K."/>
            <person name="Lin Y.C."/>
            <person name="Tiels P."/>
            <person name="Van Hecke A."/>
            <person name="Glinka S."/>
            <person name="Weber-Lehmann J."/>
            <person name="Rouze P."/>
            <person name="Van de Peer Y."/>
            <person name="Callewaert N."/>
        </authorList>
    </citation>
    <scope>NUCLEOTIDE SEQUENCE [LARGE SCALE GENOMIC DNA]</scope>
    <source>
        <strain evidence="3">GS115 / ATCC 20864</strain>
    </source>
</reference>
<dbReference type="STRING" id="644223.C4QY56"/>